<comment type="catalytic activity">
    <reaction evidence="14 15">
        <text>ATP + H2O = ADP + phosphate + H(+)</text>
        <dbReference type="Rhea" id="RHEA:13065"/>
        <dbReference type="ChEBI" id="CHEBI:15377"/>
        <dbReference type="ChEBI" id="CHEBI:15378"/>
        <dbReference type="ChEBI" id="CHEBI:30616"/>
        <dbReference type="ChEBI" id="CHEBI:43474"/>
        <dbReference type="ChEBI" id="CHEBI:456216"/>
        <dbReference type="EC" id="5.6.2.4"/>
    </reaction>
</comment>
<dbReference type="GO" id="GO:0016787">
    <property type="term" value="F:hydrolase activity"/>
    <property type="evidence" value="ECO:0007669"/>
    <property type="project" value="UniProtKB-KW"/>
</dbReference>
<evidence type="ECO:0000259" key="17">
    <source>
        <dbReference type="PROSITE" id="PS51194"/>
    </source>
</evidence>
<dbReference type="InterPro" id="IPR033454">
    <property type="entry name" value="RecG_wedge"/>
</dbReference>
<keyword evidence="5 15" id="KW-0378">Hydrolase</keyword>
<dbReference type="EMBL" id="JAUOZS010000001">
    <property type="protein sequence ID" value="MDT8901488.1"/>
    <property type="molecule type" value="Genomic_DNA"/>
</dbReference>
<keyword evidence="11" id="KW-0413">Isomerase</keyword>
<dbReference type="InterPro" id="IPR001650">
    <property type="entry name" value="Helicase_C-like"/>
</dbReference>
<sequence length="683" mass="74984">MAIGRDTNIKFIKGVGPAKAAMLAKLGIFTLGDLLEHYPRRYEDRSQLKPIRALADGELQTFQAIVGAVTDSRPRRGLTLTKLTVRDATGTAQMVWFNQPYVKKWFRPGMELIISGKVERRYGQVQVSHPEVEVVDGADLLHTGRIVPVYPASESVGQRWLRTLIRQALDAEGDRPEFLPPEVLAQHKLMGSRAALENIHFPADAAALEAARRRLVFEELYLLQCGLLYLKSLNRQEGAGIKHGPDDALVKKVEAALPFALTKDQRTALAEIKADMEDARPMQRLVQGDVGSGKTVLAAIALAKTAADGYQGAMMAPTEILAEQHCHTLAQLLAPHGVRIAALTGSLTKRTREEVLNRLRDGLVDVVVGTHALIQEDVIFRHLGLVVTDEQHRFGVRQRALLQAKGPTPDVLVMTATPIPRTMALTVYGDLDVSVIRELPPGRKPVKTYAVGGDMRARVYNFIVKEVAAGRQGYVVCPLVEESDKLEVQAATQLYEQLKGTYFRDISCALVHGRMKATEKEAAMRAFYGGEVKVLVATTVIEVGVNVPNATVMAVEGADRFGLAQLHQLRGRIGRGEHQSYCILLSDNQSPETRERLAIMAQVQDGFVLAEKDLELRGPGQFFGTRQHGMPDLKIADIVKDTGVLLEARQAAQRTVAAPGLFAAVRPVLGKRFGDHFGMIFQG</sequence>
<dbReference type="InterPro" id="IPR004609">
    <property type="entry name" value="ATP-dep_DNA_helicase_RecG"/>
</dbReference>
<dbReference type="InterPro" id="IPR011545">
    <property type="entry name" value="DEAD/DEAH_box_helicase_dom"/>
</dbReference>
<dbReference type="Pfam" id="PF19833">
    <property type="entry name" value="RecG_dom3_C"/>
    <property type="match status" value="1"/>
</dbReference>
<dbReference type="Pfam" id="PF17191">
    <property type="entry name" value="RecG_wedge"/>
    <property type="match status" value="1"/>
</dbReference>
<dbReference type="GO" id="GO:0003678">
    <property type="term" value="F:DNA helicase activity"/>
    <property type="evidence" value="ECO:0007669"/>
    <property type="project" value="UniProtKB-EC"/>
</dbReference>
<dbReference type="SUPFAM" id="SSF50249">
    <property type="entry name" value="Nucleic acid-binding proteins"/>
    <property type="match status" value="1"/>
</dbReference>
<dbReference type="Proteomes" id="UP001254848">
    <property type="component" value="Unassembled WGS sequence"/>
</dbReference>
<dbReference type="SMART" id="SM00487">
    <property type="entry name" value="DEXDc"/>
    <property type="match status" value="1"/>
</dbReference>
<evidence type="ECO:0000256" key="7">
    <source>
        <dbReference type="ARBA" id="ARBA00022840"/>
    </source>
</evidence>
<evidence type="ECO:0000256" key="2">
    <source>
        <dbReference type="ARBA" id="ARBA00017846"/>
    </source>
</evidence>
<evidence type="ECO:0000256" key="8">
    <source>
        <dbReference type="ARBA" id="ARBA00023125"/>
    </source>
</evidence>
<dbReference type="Gene3D" id="2.40.50.140">
    <property type="entry name" value="Nucleic acid-binding proteins"/>
    <property type="match status" value="1"/>
</dbReference>
<dbReference type="SMART" id="SM00490">
    <property type="entry name" value="HELICc"/>
    <property type="match status" value="2"/>
</dbReference>
<evidence type="ECO:0000256" key="5">
    <source>
        <dbReference type="ARBA" id="ARBA00022801"/>
    </source>
</evidence>
<dbReference type="NCBIfam" id="NF008165">
    <property type="entry name" value="PRK10917.1-3"/>
    <property type="match status" value="1"/>
</dbReference>
<feature type="domain" description="Helicase C-terminal" evidence="17">
    <location>
        <begin position="458"/>
        <end position="615"/>
    </location>
</feature>
<evidence type="ECO:0000256" key="6">
    <source>
        <dbReference type="ARBA" id="ARBA00022806"/>
    </source>
</evidence>
<evidence type="ECO:0000256" key="14">
    <source>
        <dbReference type="ARBA" id="ARBA00048988"/>
    </source>
</evidence>
<feature type="domain" description="Helicase ATP-binding" evidence="16">
    <location>
        <begin position="275"/>
        <end position="436"/>
    </location>
</feature>
<keyword evidence="9 15" id="KW-0233">DNA recombination</keyword>
<proteinExistence type="inferred from homology"/>
<dbReference type="InterPro" id="IPR027417">
    <property type="entry name" value="P-loop_NTPase"/>
</dbReference>
<gene>
    <name evidence="18" type="primary">recG</name>
    <name evidence="18" type="ORF">Q4T40_09570</name>
</gene>
<dbReference type="CDD" id="cd17992">
    <property type="entry name" value="DEXHc_RecG"/>
    <property type="match status" value="1"/>
</dbReference>
<keyword evidence="3 15" id="KW-0547">Nucleotide-binding</keyword>
<organism evidence="18 19">
    <name type="scientific">Anaeroselena agilis</name>
    <dbReference type="NCBI Taxonomy" id="3063788"/>
    <lineage>
        <taxon>Bacteria</taxon>
        <taxon>Bacillati</taxon>
        <taxon>Bacillota</taxon>
        <taxon>Negativicutes</taxon>
        <taxon>Acetonemataceae</taxon>
        <taxon>Anaeroselena</taxon>
    </lineage>
</organism>
<evidence type="ECO:0000256" key="3">
    <source>
        <dbReference type="ARBA" id="ARBA00022741"/>
    </source>
</evidence>
<comment type="catalytic activity">
    <reaction evidence="12 15">
        <text>Couples ATP hydrolysis with the unwinding of duplex DNA by translocating in the 3'-5' direction.</text>
        <dbReference type="EC" id="5.6.2.4"/>
    </reaction>
</comment>
<dbReference type="PANTHER" id="PTHR47964:SF1">
    <property type="entry name" value="ATP-DEPENDENT DNA HELICASE HOMOLOG RECG, CHLOROPLASTIC"/>
    <property type="match status" value="1"/>
</dbReference>
<name>A0ABU3NYX7_9FIRM</name>
<evidence type="ECO:0000313" key="19">
    <source>
        <dbReference type="Proteomes" id="UP001254848"/>
    </source>
</evidence>
<accession>A0ABU3NYX7</accession>
<dbReference type="PANTHER" id="PTHR47964">
    <property type="entry name" value="ATP-DEPENDENT DNA HELICASE HOMOLOG RECG, CHLOROPLASTIC"/>
    <property type="match status" value="1"/>
</dbReference>
<evidence type="ECO:0000256" key="13">
    <source>
        <dbReference type="ARBA" id="ARBA00034808"/>
    </source>
</evidence>
<evidence type="ECO:0000256" key="15">
    <source>
        <dbReference type="RuleBase" id="RU363016"/>
    </source>
</evidence>
<evidence type="ECO:0000256" key="4">
    <source>
        <dbReference type="ARBA" id="ARBA00022763"/>
    </source>
</evidence>
<reference evidence="18 19" key="1">
    <citation type="submission" date="2023-07" db="EMBL/GenBank/DDBJ databases">
        <title>The novel representative of Negativicutes class, Anaeroselena agilis gen. nov. sp. nov.</title>
        <authorList>
            <person name="Prokofeva M.I."/>
            <person name="Elcheninov A.G."/>
            <person name="Klyukina A."/>
            <person name="Kublanov I.V."/>
            <person name="Frolov E.N."/>
            <person name="Podosokorskaya O.A."/>
        </authorList>
    </citation>
    <scope>NUCLEOTIDE SEQUENCE [LARGE SCALE GENOMIC DNA]</scope>
    <source>
        <strain evidence="18 19">4137-cl</strain>
    </source>
</reference>
<dbReference type="InterPro" id="IPR045562">
    <property type="entry name" value="RecG_dom3_C"/>
</dbReference>
<dbReference type="RefSeq" id="WP_413779999.1">
    <property type="nucleotide sequence ID" value="NZ_JAUOZS010000001.1"/>
</dbReference>
<dbReference type="NCBIfam" id="NF008168">
    <property type="entry name" value="PRK10917.2-2"/>
    <property type="match status" value="1"/>
</dbReference>
<evidence type="ECO:0000256" key="11">
    <source>
        <dbReference type="ARBA" id="ARBA00023235"/>
    </source>
</evidence>
<dbReference type="SUPFAM" id="SSF52540">
    <property type="entry name" value="P-loop containing nucleoside triphosphate hydrolases"/>
    <property type="match status" value="2"/>
</dbReference>
<comment type="similarity">
    <text evidence="1 15">Belongs to the helicase family. RecG subfamily.</text>
</comment>
<comment type="caution">
    <text evidence="18">The sequence shown here is derived from an EMBL/GenBank/DDBJ whole genome shotgun (WGS) entry which is preliminary data.</text>
</comment>
<keyword evidence="10 15" id="KW-0234">DNA repair</keyword>
<dbReference type="Gene3D" id="3.40.50.300">
    <property type="entry name" value="P-loop containing nucleotide triphosphate hydrolases"/>
    <property type="match status" value="2"/>
</dbReference>
<evidence type="ECO:0000313" key="18">
    <source>
        <dbReference type="EMBL" id="MDT8901488.1"/>
    </source>
</evidence>
<protein>
    <recommendedName>
        <fullName evidence="2 15">ATP-dependent DNA helicase RecG</fullName>
        <ecNumber evidence="13 15">5.6.2.4</ecNumber>
    </recommendedName>
</protein>
<keyword evidence="19" id="KW-1185">Reference proteome</keyword>
<keyword evidence="4 15" id="KW-0227">DNA damage</keyword>
<dbReference type="InterPro" id="IPR047112">
    <property type="entry name" value="RecG/Mfd"/>
</dbReference>
<evidence type="ECO:0000256" key="9">
    <source>
        <dbReference type="ARBA" id="ARBA00023172"/>
    </source>
</evidence>
<comment type="function">
    <text evidence="15">Plays a critical role in recombination and DNA repair. Helps process Holliday junction intermediates to mature products by catalyzing branch migration. Has replication fork regression activity, unwinds stalled or blocked replication forks to make a HJ that can be resolved. Has a DNA unwinding activity characteristic of a DNA helicase with 3'-5' polarity.</text>
</comment>
<dbReference type="EC" id="5.6.2.4" evidence="13 15"/>
<dbReference type="InterPro" id="IPR012340">
    <property type="entry name" value="NA-bd_OB-fold"/>
</dbReference>
<evidence type="ECO:0000256" key="12">
    <source>
        <dbReference type="ARBA" id="ARBA00034617"/>
    </source>
</evidence>
<dbReference type="InterPro" id="IPR014001">
    <property type="entry name" value="Helicase_ATP-bd"/>
</dbReference>
<keyword evidence="8" id="KW-0238">DNA-binding</keyword>
<keyword evidence="7 15" id="KW-0067">ATP-binding</keyword>
<dbReference type="CDD" id="cd04488">
    <property type="entry name" value="RecG_wedge_OBF"/>
    <property type="match status" value="1"/>
</dbReference>
<dbReference type="Pfam" id="PF00271">
    <property type="entry name" value="Helicase_C"/>
    <property type="match status" value="1"/>
</dbReference>
<evidence type="ECO:0000256" key="1">
    <source>
        <dbReference type="ARBA" id="ARBA00007504"/>
    </source>
</evidence>
<evidence type="ECO:0000259" key="16">
    <source>
        <dbReference type="PROSITE" id="PS51192"/>
    </source>
</evidence>
<dbReference type="NCBIfam" id="TIGR00643">
    <property type="entry name" value="recG"/>
    <property type="match status" value="1"/>
</dbReference>
<keyword evidence="6 15" id="KW-0347">Helicase</keyword>
<dbReference type="PROSITE" id="PS51192">
    <property type="entry name" value="HELICASE_ATP_BIND_1"/>
    <property type="match status" value="1"/>
</dbReference>
<evidence type="ECO:0000256" key="10">
    <source>
        <dbReference type="ARBA" id="ARBA00023204"/>
    </source>
</evidence>
<dbReference type="Pfam" id="PF00270">
    <property type="entry name" value="DEAD"/>
    <property type="match status" value="1"/>
</dbReference>
<dbReference type="PROSITE" id="PS51194">
    <property type="entry name" value="HELICASE_CTER"/>
    <property type="match status" value="1"/>
</dbReference>